<keyword evidence="3 11" id="KW-0349">Heme</keyword>
<keyword evidence="6" id="KW-1133">Transmembrane helix</keyword>
<comment type="similarity">
    <text evidence="2 12">Belongs to the cytochrome P450 family.</text>
</comment>
<dbReference type="Pfam" id="PF00067">
    <property type="entry name" value="p450"/>
    <property type="match status" value="1"/>
</dbReference>
<dbReference type="EC" id="1.14.14.115" evidence="13"/>
<dbReference type="InterPro" id="IPR017972">
    <property type="entry name" value="Cyt_P450_CS"/>
</dbReference>
<keyword evidence="14" id="KW-1185">Reference proteome</keyword>
<dbReference type="InterPro" id="IPR002401">
    <property type="entry name" value="Cyt_P450_E_grp-I"/>
</dbReference>
<feature type="binding site" description="axial binding residue" evidence="11">
    <location>
        <position position="14"/>
    </location>
    <ligand>
        <name>heme</name>
        <dbReference type="ChEBI" id="CHEBI:30413"/>
    </ligand>
    <ligandPart>
        <name>Fe</name>
        <dbReference type="ChEBI" id="CHEBI:18248"/>
    </ligandPart>
</feature>
<keyword evidence="9 12" id="KW-0503">Monooxygenase</keyword>
<evidence type="ECO:0000256" key="1">
    <source>
        <dbReference type="ARBA" id="ARBA00004167"/>
    </source>
</evidence>
<dbReference type="EMBL" id="PDCK01000039">
    <property type="protein sequence ID" value="PRQ56633.1"/>
    <property type="molecule type" value="Genomic_DNA"/>
</dbReference>
<evidence type="ECO:0000256" key="12">
    <source>
        <dbReference type="RuleBase" id="RU000461"/>
    </source>
</evidence>
<dbReference type="Proteomes" id="UP000238479">
    <property type="component" value="Chromosome 1"/>
</dbReference>
<dbReference type="InterPro" id="IPR036396">
    <property type="entry name" value="Cyt_P450_sf"/>
</dbReference>
<keyword evidence="8 11" id="KW-0408">Iron</keyword>
<dbReference type="Gramene" id="PRQ56633">
    <property type="protein sequence ID" value="PRQ56633"/>
    <property type="gene ID" value="RchiOBHm_Chr1g0339421"/>
</dbReference>
<evidence type="ECO:0000256" key="11">
    <source>
        <dbReference type="PIRSR" id="PIRSR602401-1"/>
    </source>
</evidence>
<gene>
    <name evidence="13" type="ORF">RchiOBHm_Chr1g0339421</name>
</gene>
<comment type="subcellular location">
    <subcellularLocation>
        <location evidence="1">Membrane</location>
        <topology evidence="1">Single-pass membrane protein</topology>
    </subcellularLocation>
</comment>
<name>A0A2P6SD78_ROSCH</name>
<evidence type="ECO:0000256" key="10">
    <source>
        <dbReference type="ARBA" id="ARBA00023136"/>
    </source>
</evidence>
<dbReference type="Gene3D" id="1.10.630.10">
    <property type="entry name" value="Cytochrome P450"/>
    <property type="match status" value="1"/>
</dbReference>
<evidence type="ECO:0000256" key="7">
    <source>
        <dbReference type="ARBA" id="ARBA00023002"/>
    </source>
</evidence>
<sequence length="66" mass="7271">MASFMPFGLGPRMCVGINFAVTEAKIALSMILQRYSFTLSPGYVHSPSQFVTIRPQHGVQVILQSL</sequence>
<evidence type="ECO:0000256" key="8">
    <source>
        <dbReference type="ARBA" id="ARBA00023004"/>
    </source>
</evidence>
<evidence type="ECO:0000256" key="5">
    <source>
        <dbReference type="ARBA" id="ARBA00022723"/>
    </source>
</evidence>
<organism evidence="13 14">
    <name type="scientific">Rosa chinensis</name>
    <name type="common">China rose</name>
    <dbReference type="NCBI Taxonomy" id="74649"/>
    <lineage>
        <taxon>Eukaryota</taxon>
        <taxon>Viridiplantae</taxon>
        <taxon>Streptophyta</taxon>
        <taxon>Embryophyta</taxon>
        <taxon>Tracheophyta</taxon>
        <taxon>Spermatophyta</taxon>
        <taxon>Magnoliopsida</taxon>
        <taxon>eudicotyledons</taxon>
        <taxon>Gunneridae</taxon>
        <taxon>Pentapetalae</taxon>
        <taxon>rosids</taxon>
        <taxon>fabids</taxon>
        <taxon>Rosales</taxon>
        <taxon>Rosaceae</taxon>
        <taxon>Rosoideae</taxon>
        <taxon>Rosoideae incertae sedis</taxon>
        <taxon>Rosa</taxon>
    </lineage>
</organism>
<evidence type="ECO:0000256" key="3">
    <source>
        <dbReference type="ARBA" id="ARBA00022617"/>
    </source>
</evidence>
<dbReference type="GO" id="GO:0102375">
    <property type="term" value="F:11-oxo-beta-amyrin 30-oxidase activity"/>
    <property type="evidence" value="ECO:0007669"/>
    <property type="project" value="UniProtKB-EC"/>
</dbReference>
<protein>
    <submittedName>
        <fullName evidence="13">Putative 11-oxo-beta-amyrin 30-oxidase</fullName>
        <ecNumber evidence="13">1.14.14.115</ecNumber>
    </submittedName>
</protein>
<proteinExistence type="inferred from homology"/>
<reference evidence="13 14" key="1">
    <citation type="journal article" date="2018" name="Nat. Genet.">
        <title>The Rosa genome provides new insights in the design of modern roses.</title>
        <authorList>
            <person name="Bendahmane M."/>
        </authorList>
    </citation>
    <scope>NUCLEOTIDE SEQUENCE [LARGE SCALE GENOMIC DNA]</scope>
    <source>
        <strain evidence="14">cv. Old Blush</strain>
    </source>
</reference>
<evidence type="ECO:0000256" key="6">
    <source>
        <dbReference type="ARBA" id="ARBA00022989"/>
    </source>
</evidence>
<dbReference type="GO" id="GO:0016020">
    <property type="term" value="C:membrane"/>
    <property type="evidence" value="ECO:0007669"/>
    <property type="project" value="UniProtKB-SubCell"/>
</dbReference>
<dbReference type="InterPro" id="IPR001128">
    <property type="entry name" value="Cyt_P450"/>
</dbReference>
<dbReference type="InterPro" id="IPR050665">
    <property type="entry name" value="Cytochrome_P450_Monooxygen"/>
</dbReference>
<accession>A0A2P6SD78</accession>
<keyword evidence="10" id="KW-0472">Membrane</keyword>
<dbReference type="GO" id="GO:0005506">
    <property type="term" value="F:iron ion binding"/>
    <property type="evidence" value="ECO:0007669"/>
    <property type="project" value="InterPro"/>
</dbReference>
<comment type="caution">
    <text evidence="13">The sequence shown here is derived from an EMBL/GenBank/DDBJ whole genome shotgun (WGS) entry which is preliminary data.</text>
</comment>
<evidence type="ECO:0000256" key="9">
    <source>
        <dbReference type="ARBA" id="ARBA00023033"/>
    </source>
</evidence>
<keyword evidence="5 11" id="KW-0479">Metal-binding</keyword>
<dbReference type="SUPFAM" id="SSF48264">
    <property type="entry name" value="Cytochrome P450"/>
    <property type="match status" value="1"/>
</dbReference>
<keyword evidence="7 12" id="KW-0560">Oxidoreductase</keyword>
<dbReference type="PROSITE" id="PS00086">
    <property type="entry name" value="CYTOCHROME_P450"/>
    <property type="match status" value="1"/>
</dbReference>
<dbReference type="PANTHER" id="PTHR24282">
    <property type="entry name" value="CYTOCHROME P450 FAMILY MEMBER"/>
    <property type="match status" value="1"/>
</dbReference>
<dbReference type="PRINTS" id="PR00463">
    <property type="entry name" value="EP450I"/>
</dbReference>
<dbReference type="OMA" id="RANTTIM"/>
<comment type="cofactor">
    <cofactor evidence="11">
        <name>heme</name>
        <dbReference type="ChEBI" id="CHEBI:30413"/>
    </cofactor>
</comment>
<dbReference type="AlphaFoldDB" id="A0A2P6SD78"/>
<evidence type="ECO:0000256" key="2">
    <source>
        <dbReference type="ARBA" id="ARBA00010617"/>
    </source>
</evidence>
<keyword evidence="4" id="KW-0812">Transmembrane</keyword>
<evidence type="ECO:0000313" key="13">
    <source>
        <dbReference type="EMBL" id="PRQ56633.1"/>
    </source>
</evidence>
<dbReference type="PANTHER" id="PTHR24282:SF20">
    <property type="entry name" value="CYTOCHROME P450 CYP749A22-LIKE"/>
    <property type="match status" value="1"/>
</dbReference>
<dbReference type="GO" id="GO:0020037">
    <property type="term" value="F:heme binding"/>
    <property type="evidence" value="ECO:0007669"/>
    <property type="project" value="InterPro"/>
</dbReference>
<evidence type="ECO:0000313" key="14">
    <source>
        <dbReference type="Proteomes" id="UP000238479"/>
    </source>
</evidence>
<evidence type="ECO:0000256" key="4">
    <source>
        <dbReference type="ARBA" id="ARBA00022692"/>
    </source>
</evidence>